<organism evidence="1 2">
    <name type="scientific">Streptomyces microflavus</name>
    <name type="common">Streptomyces lipmanii</name>
    <dbReference type="NCBI Taxonomy" id="1919"/>
    <lineage>
        <taxon>Bacteria</taxon>
        <taxon>Bacillati</taxon>
        <taxon>Actinomycetota</taxon>
        <taxon>Actinomycetes</taxon>
        <taxon>Kitasatosporales</taxon>
        <taxon>Streptomycetaceae</taxon>
        <taxon>Streptomyces</taxon>
    </lineage>
</organism>
<dbReference type="Proteomes" id="UP001456562">
    <property type="component" value="Unassembled WGS sequence"/>
</dbReference>
<dbReference type="EMBL" id="JBEJUE010000062">
    <property type="protein sequence ID" value="MER0429520.1"/>
    <property type="molecule type" value="Genomic_DNA"/>
</dbReference>
<sequence length="50" mass="5122">MGDTPADVAAGVRVLGVATGRTTTAELDKAGATAFIAVLEDLRPLRALLR</sequence>
<evidence type="ECO:0008006" key="3">
    <source>
        <dbReference type="Google" id="ProtNLM"/>
    </source>
</evidence>
<accession>A0ABV1QEH1</accession>
<proteinExistence type="predicted"/>
<name>A0ABV1QEH1_STRMI</name>
<gene>
    <name evidence="1" type="ORF">ABR748_35795</name>
</gene>
<evidence type="ECO:0000313" key="1">
    <source>
        <dbReference type="EMBL" id="MER0429520.1"/>
    </source>
</evidence>
<dbReference type="InterPro" id="IPR023214">
    <property type="entry name" value="HAD_sf"/>
</dbReference>
<evidence type="ECO:0000313" key="2">
    <source>
        <dbReference type="Proteomes" id="UP001456562"/>
    </source>
</evidence>
<reference evidence="1 2" key="1">
    <citation type="submission" date="2024-01" db="EMBL/GenBank/DDBJ databases">
        <title>Metagenomic exploration of the rhizosphere soil microbial community and their significance in facilitating the development of wild simulated ginseng.</title>
        <authorList>
            <person name="Huang J."/>
        </authorList>
    </citation>
    <scope>NUCLEOTIDE SEQUENCE [LARGE SCALE GENOMIC DNA]</scope>
    <source>
        <strain evidence="1 2">WY141</strain>
    </source>
</reference>
<comment type="caution">
    <text evidence="1">The sequence shown here is derived from an EMBL/GenBank/DDBJ whole genome shotgun (WGS) entry which is preliminary data.</text>
</comment>
<keyword evidence="2" id="KW-1185">Reference proteome</keyword>
<protein>
    <recommendedName>
        <fullName evidence="3">Phosphoglycolate phosphatase</fullName>
    </recommendedName>
</protein>
<dbReference type="Gene3D" id="3.40.50.1000">
    <property type="entry name" value="HAD superfamily/HAD-like"/>
    <property type="match status" value="1"/>
</dbReference>